<evidence type="ECO:0000313" key="3">
    <source>
        <dbReference type="EMBL" id="KAF8380457.1"/>
    </source>
</evidence>
<proteinExistence type="predicted"/>
<feature type="region of interest" description="Disordered" evidence="1">
    <location>
        <begin position="362"/>
        <end position="436"/>
    </location>
</feature>
<sequence length="671" mass="74041">MFSPPSSSKSPEPDLDGKPNDADLPAPASEQNETPAPTPTPTKSKLRNIPLIPILPIQTKDEANEITEANGCDDGDKDSGQDESNLILASSLGLNHIRTRFAPSPSPLRPALSTEPGKKIQWRQSRSLRIPSVLKPGSEGHHVAFNTTKEVQSPRFQAIMRVTSGRKKRAPDIKSFSHELNSKGVRPFPFWKSRAFGHMEVITLPSSSDHAIEIVVVIKAKFDRLKEEVNSDLSIFAGDLVGILENNAEANHEWRKALEDLLVVAQQCAKMLPSEFWLKCEDIVQNLDDRRQELQMGILRQAHMRILFILTRCTRLVQFQKGAGYDDESNIGLHQLNNPGVYPEQILGGGHQGFNSLLSGKETNEKQTKKSHGQEQSNLNLKQDHGDQNISSCAEPLDCGTAKSVDSSTSRDRISSWKKLPSAAEKNQRKGLDVLDSPSKNKLGYLQLIGNTKTGADENTENVNTPEYPPEISDLPLNAQKVSWGLWGDQQNVAYENTMLCRICEVEIPTIHVEDHSRICSIADIHDLKKLTINERLERVADILEKILESCTKNSDTAGGSPEAARVSISSIPEEFDALSPKQNSLSRRCSEDMLNCVPEADNTSFMDDLKGSPMSSNTCTILTSGLGMANSSAGSSTPRSSILTLSGHEKFQQVSSRLIEFYTYSRVPSF</sequence>
<dbReference type="OMA" id="ITEANGC"/>
<evidence type="ECO:0000259" key="2">
    <source>
        <dbReference type="Pfam" id="PF26031"/>
    </source>
</evidence>
<reference evidence="3 4" key="1">
    <citation type="submission" date="2020-04" db="EMBL/GenBank/DDBJ databases">
        <title>Plant Genome Project.</title>
        <authorList>
            <person name="Zhang R.-G."/>
        </authorList>
    </citation>
    <scope>NUCLEOTIDE SEQUENCE [LARGE SCALE GENOMIC DNA]</scope>
    <source>
        <strain evidence="3">YNK0</strain>
        <tissue evidence="3">Leaf</tissue>
    </source>
</reference>
<dbReference type="AlphaFoldDB" id="A0A835D1P2"/>
<comment type="caution">
    <text evidence="3">The sequence shown here is derived from an EMBL/GenBank/DDBJ whole genome shotgun (WGS) entry which is preliminary data.</text>
</comment>
<organism evidence="3 4">
    <name type="scientific">Tetracentron sinense</name>
    <name type="common">Spur-leaf</name>
    <dbReference type="NCBI Taxonomy" id="13715"/>
    <lineage>
        <taxon>Eukaryota</taxon>
        <taxon>Viridiplantae</taxon>
        <taxon>Streptophyta</taxon>
        <taxon>Embryophyta</taxon>
        <taxon>Tracheophyta</taxon>
        <taxon>Spermatophyta</taxon>
        <taxon>Magnoliopsida</taxon>
        <taxon>Trochodendrales</taxon>
        <taxon>Trochodendraceae</taxon>
        <taxon>Tetracentron</taxon>
    </lineage>
</organism>
<feature type="compositionally biased region" description="Low complexity" evidence="1">
    <location>
        <begin position="1"/>
        <end position="10"/>
    </location>
</feature>
<feature type="compositionally biased region" description="Basic and acidic residues" evidence="1">
    <location>
        <begin position="11"/>
        <end position="21"/>
    </location>
</feature>
<gene>
    <name evidence="3" type="ORF">HHK36_027944</name>
</gene>
<dbReference type="Pfam" id="PF26031">
    <property type="entry name" value="IREH1"/>
    <property type="match status" value="1"/>
</dbReference>
<dbReference type="Proteomes" id="UP000655225">
    <property type="component" value="Unassembled WGS sequence"/>
</dbReference>
<keyword evidence="4" id="KW-1185">Reference proteome</keyword>
<dbReference type="InterPro" id="IPR058783">
    <property type="entry name" value="IREH1/IRE-like_N"/>
</dbReference>
<accession>A0A835D1P2</accession>
<name>A0A835D1P2_TETSI</name>
<dbReference type="OrthoDB" id="1737741at2759"/>
<dbReference type="EMBL" id="JABCRI010000021">
    <property type="protein sequence ID" value="KAF8380457.1"/>
    <property type="molecule type" value="Genomic_DNA"/>
</dbReference>
<protein>
    <recommendedName>
        <fullName evidence="2">IREH1/IRE-like N-terminal domain-containing protein</fullName>
    </recommendedName>
</protein>
<feature type="domain" description="IREH1/IRE-like N-terminal" evidence="2">
    <location>
        <begin position="207"/>
        <end position="321"/>
    </location>
</feature>
<feature type="region of interest" description="Disordered" evidence="1">
    <location>
        <begin position="1"/>
        <end position="61"/>
    </location>
</feature>
<evidence type="ECO:0000313" key="4">
    <source>
        <dbReference type="Proteomes" id="UP000655225"/>
    </source>
</evidence>
<evidence type="ECO:0000256" key="1">
    <source>
        <dbReference type="SAM" id="MobiDB-lite"/>
    </source>
</evidence>